<feature type="transmembrane region" description="Helical" evidence="1">
    <location>
        <begin position="240"/>
        <end position="263"/>
    </location>
</feature>
<organism evidence="3 4">
    <name type="scientific">Bacteroides sedimenti</name>
    <dbReference type="NCBI Taxonomy" id="2136147"/>
    <lineage>
        <taxon>Bacteria</taxon>
        <taxon>Pseudomonadati</taxon>
        <taxon>Bacteroidota</taxon>
        <taxon>Bacteroidia</taxon>
        <taxon>Bacteroidales</taxon>
        <taxon>Bacteroidaceae</taxon>
        <taxon>Bacteroides</taxon>
    </lineage>
</organism>
<feature type="transmembrane region" description="Helical" evidence="1">
    <location>
        <begin position="154"/>
        <end position="170"/>
    </location>
</feature>
<feature type="transmembrane region" description="Helical" evidence="1">
    <location>
        <begin position="55"/>
        <end position="76"/>
    </location>
</feature>
<protein>
    <submittedName>
        <fullName evidence="3">DUF5009 domain-containing protein</fullName>
    </submittedName>
</protein>
<feature type="transmembrane region" description="Helical" evidence="1">
    <location>
        <begin position="440"/>
        <end position="460"/>
    </location>
</feature>
<feature type="transmembrane region" description="Helical" evidence="1">
    <location>
        <begin position="182"/>
        <end position="200"/>
    </location>
</feature>
<evidence type="ECO:0000259" key="2">
    <source>
        <dbReference type="Pfam" id="PF16401"/>
    </source>
</evidence>
<dbReference type="InterPro" id="IPR032176">
    <property type="entry name" value="DUF5009"/>
</dbReference>
<dbReference type="RefSeq" id="WP_353329684.1">
    <property type="nucleotide sequence ID" value="NZ_AP028055.1"/>
</dbReference>
<evidence type="ECO:0000313" key="3">
    <source>
        <dbReference type="EMBL" id="BEG99266.1"/>
    </source>
</evidence>
<keyword evidence="4" id="KW-1185">Reference proteome</keyword>
<keyword evidence="1" id="KW-1133">Transmembrane helix</keyword>
<keyword evidence="1" id="KW-0812">Transmembrane</keyword>
<feature type="transmembrane region" description="Helical" evidence="1">
    <location>
        <begin position="369"/>
        <end position="389"/>
    </location>
</feature>
<sequence length="469" mass="53666">MNQRAYALDALRGYAIITMVLSSSIAWGILPAWMYHAQIPPPDHIYNPNLPGLTWVDLVFPFFLFAMGAAFPFSVGKRIEKGESHLRLLWDALSRGLQLTVFAIFIQHFYPYVLSSPQDVRSWVLALVAFALLFPMFMRIPLKMPAWAHFGIKLFAYVMAFILLTNVKYADGRVWSLDYSNIIILVLANMAFWGTSLYLFTRKNRWPRIVVLVCLMAIMLSAGIEGSWAKAMYNFTPFPWMYKFLFLKYLFIVVPGTIAGEYLMEWITGRSVNTNKESKNERRLSVLLLLLATVLIVLNLCLLQSRLVEINAVATFILLVTGCVLLRKTEEGYQKLWKNLFYAGTYLLIIGLCFESYEGGIKKDPSTFSYYFVTSGLAFMALLIFNIICDYYGHIRSTRFLVMSGQNPMIAYVSSNLLIMPLLGLLGITPLLSYLSTDPWLGFLRGVIITSLAVLVTMFFTRIKWFWRT</sequence>
<accession>A0ABN6ZAA0</accession>
<feature type="transmembrane region" description="Helical" evidence="1">
    <location>
        <begin position="122"/>
        <end position="142"/>
    </location>
</feature>
<feature type="transmembrane region" description="Helical" evidence="1">
    <location>
        <begin position="310"/>
        <end position="327"/>
    </location>
</feature>
<dbReference type="PANTHER" id="PTHR31061:SF24">
    <property type="entry name" value="LD22376P"/>
    <property type="match status" value="1"/>
</dbReference>
<dbReference type="EMBL" id="AP028055">
    <property type="protein sequence ID" value="BEG99266.1"/>
    <property type="molecule type" value="Genomic_DNA"/>
</dbReference>
<evidence type="ECO:0000313" key="4">
    <source>
        <dbReference type="Proteomes" id="UP001496674"/>
    </source>
</evidence>
<feature type="transmembrane region" description="Helical" evidence="1">
    <location>
        <begin position="12"/>
        <end position="35"/>
    </location>
</feature>
<evidence type="ECO:0000256" key="1">
    <source>
        <dbReference type="SAM" id="Phobius"/>
    </source>
</evidence>
<name>A0ABN6ZAA0_9BACE</name>
<reference evidence="3 4" key="1">
    <citation type="submission" date="2023-04" db="EMBL/GenBank/DDBJ databases">
        <title>Draft genome sequence of acteroides sedimenti strain YN3PY1.</title>
        <authorList>
            <person name="Yoshida N."/>
        </authorList>
    </citation>
    <scope>NUCLEOTIDE SEQUENCE [LARGE SCALE GENOMIC DNA]</scope>
    <source>
        <strain evidence="3 4">YN3PY1</strain>
    </source>
</reference>
<feature type="transmembrane region" description="Helical" evidence="1">
    <location>
        <begin position="88"/>
        <end position="110"/>
    </location>
</feature>
<feature type="domain" description="DUF5009" evidence="2">
    <location>
        <begin position="4"/>
        <end position="263"/>
    </location>
</feature>
<dbReference type="Pfam" id="PF16401">
    <property type="entry name" value="DUF5009"/>
    <property type="match status" value="1"/>
</dbReference>
<feature type="transmembrane region" description="Helical" evidence="1">
    <location>
        <begin position="284"/>
        <end position="304"/>
    </location>
</feature>
<gene>
    <name evidence="3" type="ORF">BSYN_15310</name>
</gene>
<dbReference type="Proteomes" id="UP001496674">
    <property type="component" value="Chromosome"/>
</dbReference>
<feature type="transmembrane region" description="Helical" evidence="1">
    <location>
        <begin position="410"/>
        <end position="434"/>
    </location>
</feature>
<dbReference type="PANTHER" id="PTHR31061">
    <property type="entry name" value="LD22376P"/>
    <property type="match status" value="1"/>
</dbReference>
<keyword evidence="1" id="KW-0472">Membrane</keyword>
<proteinExistence type="predicted"/>
<feature type="transmembrane region" description="Helical" evidence="1">
    <location>
        <begin position="209"/>
        <end position="228"/>
    </location>
</feature>
<feature type="transmembrane region" description="Helical" evidence="1">
    <location>
        <begin position="339"/>
        <end position="357"/>
    </location>
</feature>